<feature type="non-terminal residue" evidence="1">
    <location>
        <position position="90"/>
    </location>
</feature>
<evidence type="ECO:0000313" key="2">
    <source>
        <dbReference type="Proteomes" id="UP000593579"/>
    </source>
</evidence>
<protein>
    <submittedName>
        <fullName evidence="1">Uncharacterized protein</fullName>
    </submittedName>
</protein>
<sequence length="90" mass="10500">MDEVCVFKNLAYSQPFIYQPSTSHSSLYDLVKEFDMYWYLDISEYDGMCKKSGKGTFFLYLITELCKRGGVPMERIDKEMNPSKKLLGDD</sequence>
<dbReference type="Proteomes" id="UP000593579">
    <property type="component" value="Unassembled WGS sequence"/>
</dbReference>
<evidence type="ECO:0000313" key="1">
    <source>
        <dbReference type="EMBL" id="MBA0756007.1"/>
    </source>
</evidence>
<proteinExistence type="predicted"/>
<gene>
    <name evidence="1" type="ORF">Gogos_021785</name>
</gene>
<dbReference type="EMBL" id="JABEZY010273008">
    <property type="protein sequence ID" value="MBA0756007.1"/>
    <property type="molecule type" value="Genomic_DNA"/>
</dbReference>
<organism evidence="1 2">
    <name type="scientific">Gossypium gossypioides</name>
    <name type="common">Mexican cotton</name>
    <name type="synonym">Selera gossypioides</name>
    <dbReference type="NCBI Taxonomy" id="34282"/>
    <lineage>
        <taxon>Eukaryota</taxon>
        <taxon>Viridiplantae</taxon>
        <taxon>Streptophyta</taxon>
        <taxon>Embryophyta</taxon>
        <taxon>Tracheophyta</taxon>
        <taxon>Spermatophyta</taxon>
        <taxon>Magnoliopsida</taxon>
        <taxon>eudicotyledons</taxon>
        <taxon>Gunneridae</taxon>
        <taxon>Pentapetalae</taxon>
        <taxon>rosids</taxon>
        <taxon>malvids</taxon>
        <taxon>Malvales</taxon>
        <taxon>Malvaceae</taxon>
        <taxon>Malvoideae</taxon>
        <taxon>Gossypium</taxon>
    </lineage>
</organism>
<comment type="caution">
    <text evidence="1">The sequence shown here is derived from an EMBL/GenBank/DDBJ whole genome shotgun (WGS) entry which is preliminary data.</text>
</comment>
<keyword evidence="2" id="KW-1185">Reference proteome</keyword>
<dbReference type="AlphaFoldDB" id="A0A7J9D5J8"/>
<accession>A0A7J9D5J8</accession>
<name>A0A7J9D5J8_GOSGO</name>
<reference evidence="1 2" key="1">
    <citation type="journal article" date="2019" name="Genome Biol. Evol.">
        <title>Insights into the evolution of the New World diploid cottons (Gossypium, subgenus Houzingenia) based on genome sequencing.</title>
        <authorList>
            <person name="Grover C.E."/>
            <person name="Arick M.A. 2nd"/>
            <person name="Thrash A."/>
            <person name="Conover J.L."/>
            <person name="Sanders W.S."/>
            <person name="Peterson D.G."/>
            <person name="Frelichowski J.E."/>
            <person name="Scheffler J.A."/>
            <person name="Scheffler B.E."/>
            <person name="Wendel J.F."/>
        </authorList>
    </citation>
    <scope>NUCLEOTIDE SEQUENCE [LARGE SCALE GENOMIC DNA]</scope>
    <source>
        <strain evidence="1">5</strain>
        <tissue evidence="1">Leaf</tissue>
    </source>
</reference>